<dbReference type="EMBL" id="VBAK01000084">
    <property type="protein sequence ID" value="TMI91713.1"/>
    <property type="molecule type" value="Genomic_DNA"/>
</dbReference>
<feature type="region of interest" description="Disordered" evidence="1">
    <location>
        <begin position="90"/>
        <end position="135"/>
    </location>
</feature>
<evidence type="ECO:0000313" key="3">
    <source>
        <dbReference type="EMBL" id="TMI91713.1"/>
    </source>
</evidence>
<comment type="caution">
    <text evidence="3">The sequence shown here is derived from an EMBL/GenBank/DDBJ whole genome shotgun (WGS) entry which is preliminary data.</text>
</comment>
<dbReference type="GO" id="GO:0009360">
    <property type="term" value="C:DNA polymerase III complex"/>
    <property type="evidence" value="ECO:0007669"/>
    <property type="project" value="InterPro"/>
</dbReference>
<proteinExistence type="predicted"/>
<protein>
    <recommendedName>
        <fullName evidence="2">DNA polymerase III beta sliding clamp N-terminal domain-containing protein</fullName>
    </recommendedName>
</protein>
<dbReference type="GO" id="GO:0008408">
    <property type="term" value="F:3'-5' exonuclease activity"/>
    <property type="evidence" value="ECO:0007669"/>
    <property type="project" value="InterPro"/>
</dbReference>
<dbReference type="GO" id="GO:0006260">
    <property type="term" value="P:DNA replication"/>
    <property type="evidence" value="ECO:0007669"/>
    <property type="project" value="InterPro"/>
</dbReference>
<evidence type="ECO:0000256" key="1">
    <source>
        <dbReference type="SAM" id="MobiDB-lite"/>
    </source>
</evidence>
<dbReference type="GO" id="GO:0003677">
    <property type="term" value="F:DNA binding"/>
    <property type="evidence" value="ECO:0007669"/>
    <property type="project" value="InterPro"/>
</dbReference>
<dbReference type="Proteomes" id="UP000318509">
    <property type="component" value="Unassembled WGS sequence"/>
</dbReference>
<name>A0A537K7H3_9BACT</name>
<gene>
    <name evidence="3" type="ORF">E6H00_03480</name>
</gene>
<reference evidence="3 4" key="1">
    <citation type="journal article" date="2019" name="Nat. Microbiol.">
        <title>Mediterranean grassland soil C-N compound turnover is dependent on rainfall and depth, and is mediated by genomically divergent microorganisms.</title>
        <authorList>
            <person name="Diamond S."/>
            <person name="Andeer P.F."/>
            <person name="Li Z."/>
            <person name="Crits-Christoph A."/>
            <person name="Burstein D."/>
            <person name="Anantharaman K."/>
            <person name="Lane K.R."/>
            <person name="Thomas B.C."/>
            <person name="Pan C."/>
            <person name="Northen T.R."/>
            <person name="Banfield J.F."/>
        </authorList>
    </citation>
    <scope>NUCLEOTIDE SEQUENCE [LARGE SCALE GENOMIC DNA]</scope>
    <source>
        <strain evidence="3">NP_3</strain>
    </source>
</reference>
<dbReference type="GO" id="GO:0003887">
    <property type="term" value="F:DNA-directed DNA polymerase activity"/>
    <property type="evidence" value="ECO:0007669"/>
    <property type="project" value="InterPro"/>
</dbReference>
<evidence type="ECO:0000313" key="4">
    <source>
        <dbReference type="Proteomes" id="UP000318509"/>
    </source>
</evidence>
<evidence type="ECO:0000259" key="2">
    <source>
        <dbReference type="Pfam" id="PF00712"/>
    </source>
</evidence>
<accession>A0A537K7H3</accession>
<sequence>MTGPGHRSEATYEVHRRREELLAPLQSVFGVVERRQTMPEFANVLLATRDNKLTVTGTDLEVELGATSTVSLWQPGDVTAARPRISPKGLACGLGGNRPPLGSGERSGPSTCPAELTPETEFEGSSCRSRHQARC</sequence>
<dbReference type="Pfam" id="PF00712">
    <property type="entry name" value="DNA_pol3_beta"/>
    <property type="match status" value="1"/>
</dbReference>
<feature type="domain" description="DNA polymerase III beta sliding clamp N-terminal" evidence="2">
    <location>
        <begin position="17"/>
        <end position="79"/>
    </location>
</feature>
<dbReference type="InterPro" id="IPR022634">
    <property type="entry name" value="DNA_polIII_beta_N"/>
</dbReference>
<dbReference type="SUPFAM" id="SSF55979">
    <property type="entry name" value="DNA clamp"/>
    <property type="match status" value="1"/>
</dbReference>
<organism evidence="3 4">
    <name type="scientific">Candidatus Segetimicrobium genomatis</name>
    <dbReference type="NCBI Taxonomy" id="2569760"/>
    <lineage>
        <taxon>Bacteria</taxon>
        <taxon>Bacillati</taxon>
        <taxon>Candidatus Sysuimicrobiota</taxon>
        <taxon>Candidatus Sysuimicrobiia</taxon>
        <taxon>Candidatus Sysuimicrobiales</taxon>
        <taxon>Candidatus Segetimicrobiaceae</taxon>
        <taxon>Candidatus Segetimicrobium</taxon>
    </lineage>
</organism>
<dbReference type="AlphaFoldDB" id="A0A537K7H3"/>
<dbReference type="InterPro" id="IPR046938">
    <property type="entry name" value="DNA_clamp_sf"/>
</dbReference>
<dbReference type="Gene3D" id="3.10.150.10">
    <property type="entry name" value="DNA Polymerase III, subunit A, domain 2"/>
    <property type="match status" value="1"/>
</dbReference>